<evidence type="ECO:0000256" key="2">
    <source>
        <dbReference type="ARBA" id="ARBA00023315"/>
    </source>
</evidence>
<proteinExistence type="predicted"/>
<gene>
    <name evidence="4" type="ORF">KU306_02890</name>
</gene>
<organism evidence="4 5">
    <name type="scientific">Haloferax larsenii</name>
    <dbReference type="NCBI Taxonomy" id="302484"/>
    <lineage>
        <taxon>Archaea</taxon>
        <taxon>Methanobacteriati</taxon>
        <taxon>Methanobacteriota</taxon>
        <taxon>Stenosarchaea group</taxon>
        <taxon>Halobacteria</taxon>
        <taxon>Halobacteriales</taxon>
        <taxon>Haloferacaceae</taxon>
        <taxon>Haloferax</taxon>
    </lineage>
</organism>
<evidence type="ECO:0000259" key="3">
    <source>
        <dbReference type="PROSITE" id="PS51186"/>
    </source>
</evidence>
<reference evidence="4" key="1">
    <citation type="submission" date="2021-07" db="EMBL/GenBank/DDBJ databases">
        <title>Studies on halocins as antimicrobial molecules from haloarchaea.</title>
        <authorList>
            <person name="Kumar S."/>
            <person name="Khare S.K."/>
        </authorList>
    </citation>
    <scope>NUCLEOTIDE SEQUENCE</scope>
    <source>
        <strain evidence="4">NCIM 5678</strain>
    </source>
</reference>
<dbReference type="InterPro" id="IPR000182">
    <property type="entry name" value="GNAT_dom"/>
</dbReference>
<dbReference type="GO" id="GO:0016746">
    <property type="term" value="F:acyltransferase activity"/>
    <property type="evidence" value="ECO:0007669"/>
    <property type="project" value="UniProtKB-KW"/>
</dbReference>
<dbReference type="Gene3D" id="3.40.630.30">
    <property type="match status" value="1"/>
</dbReference>
<dbReference type="EC" id="2.3.1.-" evidence="4"/>
<evidence type="ECO:0000313" key="4">
    <source>
        <dbReference type="EMBL" id="UVE50852.1"/>
    </source>
</evidence>
<keyword evidence="1 4" id="KW-0808">Transferase</keyword>
<protein>
    <submittedName>
        <fullName evidence="4">GNAT family N-acetyltransferase</fullName>
        <ecNumber evidence="4">2.3.1.-</ecNumber>
    </submittedName>
</protein>
<feature type="domain" description="N-acetyltransferase" evidence="3">
    <location>
        <begin position="1"/>
        <end position="162"/>
    </location>
</feature>
<dbReference type="GeneID" id="74527808"/>
<dbReference type="PANTHER" id="PTHR43877">
    <property type="entry name" value="AMINOALKYLPHOSPHONATE N-ACETYLTRANSFERASE-RELATED-RELATED"/>
    <property type="match status" value="1"/>
</dbReference>
<evidence type="ECO:0000313" key="5">
    <source>
        <dbReference type="Proteomes" id="UP001058330"/>
    </source>
</evidence>
<dbReference type="RefSeq" id="WP_258302823.1">
    <property type="nucleotide sequence ID" value="NZ_CP078063.1"/>
</dbReference>
<sequence length="162" mass="17512">MFVRAARHEDVPDIAHICATGWRDATADIVADENVEATVETRFETSRLEREVRRADDMHGWVVAVEDGRVVAAGGGGLTGTKSGEVFALHVRPDARGSGAGTALLRTITAQHVVSGAREQWASCLDGDEETLAFYRARGFDVTGRTAHDALPTESLQLVREI</sequence>
<keyword evidence="5" id="KW-1185">Reference proteome</keyword>
<dbReference type="PROSITE" id="PS51186">
    <property type="entry name" value="GNAT"/>
    <property type="match status" value="1"/>
</dbReference>
<dbReference type="SUPFAM" id="SSF55729">
    <property type="entry name" value="Acyl-CoA N-acyltransferases (Nat)"/>
    <property type="match status" value="1"/>
</dbReference>
<keyword evidence="2 4" id="KW-0012">Acyltransferase</keyword>
<dbReference type="Pfam" id="PF00583">
    <property type="entry name" value="Acetyltransf_1"/>
    <property type="match status" value="1"/>
</dbReference>
<name>A0ABY5RGZ9_HALLR</name>
<dbReference type="EMBL" id="CP078063">
    <property type="protein sequence ID" value="UVE50852.1"/>
    <property type="molecule type" value="Genomic_DNA"/>
</dbReference>
<dbReference type="Proteomes" id="UP001058330">
    <property type="component" value="Chromosome"/>
</dbReference>
<dbReference type="InterPro" id="IPR050832">
    <property type="entry name" value="Bact_Acetyltransf"/>
</dbReference>
<evidence type="ECO:0000256" key="1">
    <source>
        <dbReference type="ARBA" id="ARBA00022679"/>
    </source>
</evidence>
<dbReference type="InterPro" id="IPR016181">
    <property type="entry name" value="Acyl_CoA_acyltransferase"/>
</dbReference>
<accession>A0ABY5RGZ9</accession>